<proteinExistence type="predicted"/>
<evidence type="ECO:0000313" key="2">
    <source>
        <dbReference type="EMBL" id="MBD2773189.1"/>
    </source>
</evidence>
<keyword evidence="1" id="KW-0472">Membrane</keyword>
<name>A0A8J7C5K1_9CYAN</name>
<feature type="transmembrane region" description="Helical" evidence="1">
    <location>
        <begin position="47"/>
        <end position="67"/>
    </location>
</feature>
<comment type="caution">
    <text evidence="2">The sequence shown here is derived from an EMBL/GenBank/DDBJ whole genome shotgun (WGS) entry which is preliminary data.</text>
</comment>
<gene>
    <name evidence="2" type="ORF">ICL16_14210</name>
</gene>
<organism evidence="2 3">
    <name type="scientific">Iningainema tapete BLCC-T55</name>
    <dbReference type="NCBI Taxonomy" id="2748662"/>
    <lineage>
        <taxon>Bacteria</taxon>
        <taxon>Bacillati</taxon>
        <taxon>Cyanobacteriota</taxon>
        <taxon>Cyanophyceae</taxon>
        <taxon>Nostocales</taxon>
        <taxon>Scytonemataceae</taxon>
        <taxon>Iningainema tapete</taxon>
    </lineage>
</organism>
<evidence type="ECO:0000313" key="3">
    <source>
        <dbReference type="Proteomes" id="UP000629098"/>
    </source>
</evidence>
<keyword evidence="1" id="KW-1133">Transmembrane helix</keyword>
<feature type="transmembrane region" description="Helical" evidence="1">
    <location>
        <begin position="21"/>
        <end position="41"/>
    </location>
</feature>
<accession>A0A8J7C5K1</accession>
<dbReference type="EMBL" id="JACXAE010000050">
    <property type="protein sequence ID" value="MBD2773189.1"/>
    <property type="molecule type" value="Genomic_DNA"/>
</dbReference>
<evidence type="ECO:0000256" key="1">
    <source>
        <dbReference type="SAM" id="Phobius"/>
    </source>
</evidence>
<dbReference type="Proteomes" id="UP000629098">
    <property type="component" value="Unassembled WGS sequence"/>
</dbReference>
<dbReference type="RefSeq" id="WP_190828672.1">
    <property type="nucleotide sequence ID" value="NZ_CAWPPI010000050.1"/>
</dbReference>
<protein>
    <submittedName>
        <fullName evidence="2">Uncharacterized protein</fullName>
    </submittedName>
</protein>
<sequence length="124" mass="14216">MQQTEITPKPSGKSTKFYLHLANWSEFFTWFSIGIAVSFLCQLVPKFFLLYPLGFVFAIGYFIVSFSTNKQGNLLRILAVISSLIGFWNVFYLYRDSITTAVTIITVLLAMGGAFVWYNFHSER</sequence>
<reference evidence="2" key="1">
    <citation type="submission" date="2020-09" db="EMBL/GenBank/DDBJ databases">
        <title>Iningainema tapete sp. nov. (Scytonemataceae, Cyanobacteria) from greenhouses in central Florida (USA) produces two types of nodularin with biosynthetic potential for microcystin-LR and anabaenopeptins.</title>
        <authorList>
            <person name="Berthold D.E."/>
            <person name="Lefler F.W."/>
            <person name="Huang I.-S."/>
            <person name="Abdulla H."/>
            <person name="Zimba P.V."/>
            <person name="Laughinghouse H.D. IV."/>
        </authorList>
    </citation>
    <scope>NUCLEOTIDE SEQUENCE</scope>
    <source>
        <strain evidence="2">BLCCT55</strain>
    </source>
</reference>
<keyword evidence="3" id="KW-1185">Reference proteome</keyword>
<keyword evidence="1" id="KW-0812">Transmembrane</keyword>
<feature type="transmembrane region" description="Helical" evidence="1">
    <location>
        <begin position="74"/>
        <end position="94"/>
    </location>
</feature>
<dbReference type="AlphaFoldDB" id="A0A8J7C5K1"/>
<feature type="transmembrane region" description="Helical" evidence="1">
    <location>
        <begin position="100"/>
        <end position="120"/>
    </location>
</feature>